<keyword evidence="5" id="KW-0046">Antibiotic resistance</keyword>
<evidence type="ECO:0000256" key="3">
    <source>
        <dbReference type="ARBA" id="ARBA00022679"/>
    </source>
</evidence>
<accession>A0A2N3PHS5</accession>
<keyword evidence="3 5" id="KW-0808">Transferase</keyword>
<name>A0A2N3PHS5_9HELI</name>
<keyword evidence="4 5" id="KW-0012">Acyltransferase</keyword>
<proteinExistence type="inferred from homology"/>
<comment type="caution">
    <text evidence="6">The sequence shown here is derived from an EMBL/GenBank/DDBJ whole genome shotgun (WGS) entry which is preliminary data.</text>
</comment>
<dbReference type="AlphaFoldDB" id="A0A2N3PHS5"/>
<evidence type="ECO:0000313" key="6">
    <source>
        <dbReference type="EMBL" id="PKT80114.1"/>
    </source>
</evidence>
<organism evidence="6 7">
    <name type="scientific">Helicobacter winghamensis</name>
    <dbReference type="NCBI Taxonomy" id="157268"/>
    <lineage>
        <taxon>Bacteria</taxon>
        <taxon>Pseudomonadati</taxon>
        <taxon>Campylobacterota</taxon>
        <taxon>Epsilonproteobacteria</taxon>
        <taxon>Campylobacterales</taxon>
        <taxon>Helicobacteraceae</taxon>
        <taxon>Helicobacter</taxon>
    </lineage>
</organism>
<dbReference type="InterPro" id="IPR028345">
    <property type="entry name" value="Antibiotic_NAT-like"/>
</dbReference>
<comment type="catalytic activity">
    <reaction evidence="5">
        <text>a 2-deoxystreptamine antibiotic + acetyl-CoA = an N(3)-acetyl-2-deoxystreptamine antibiotic + CoA + H(+)</text>
        <dbReference type="Rhea" id="RHEA:12665"/>
        <dbReference type="ChEBI" id="CHEBI:15378"/>
        <dbReference type="ChEBI" id="CHEBI:57287"/>
        <dbReference type="ChEBI" id="CHEBI:57288"/>
        <dbReference type="ChEBI" id="CHEBI:57921"/>
        <dbReference type="ChEBI" id="CHEBI:77452"/>
        <dbReference type="EC" id="2.3.1.81"/>
    </reaction>
</comment>
<keyword evidence="7" id="KW-1185">Reference proteome</keyword>
<evidence type="ECO:0000256" key="2">
    <source>
        <dbReference type="ARBA" id="ARBA00012882"/>
    </source>
</evidence>
<protein>
    <recommendedName>
        <fullName evidence="2 5">Aminoglycoside N(3)-acetyltransferase</fullName>
        <ecNumber evidence="5">2.3.1.-</ecNumber>
    </recommendedName>
</protein>
<dbReference type="STRING" id="556267.HWAG_00349"/>
<evidence type="ECO:0000256" key="4">
    <source>
        <dbReference type="ARBA" id="ARBA00023315"/>
    </source>
</evidence>
<dbReference type="PANTHER" id="PTHR11104">
    <property type="entry name" value="AMINOGLYCOSIDE N3-ACETYLTRANSFERASE"/>
    <property type="match status" value="1"/>
</dbReference>
<evidence type="ECO:0000313" key="7">
    <source>
        <dbReference type="Proteomes" id="UP000233350"/>
    </source>
</evidence>
<dbReference type="SUPFAM" id="SSF110710">
    <property type="entry name" value="TTHA0583/YokD-like"/>
    <property type="match status" value="1"/>
</dbReference>
<comment type="similarity">
    <text evidence="1 5">Belongs to the antibiotic N-acetyltransferase family.</text>
</comment>
<dbReference type="Pfam" id="PF02522">
    <property type="entry name" value="Antibiotic_NAT"/>
    <property type="match status" value="1"/>
</dbReference>
<dbReference type="EC" id="2.3.1.-" evidence="5"/>
<dbReference type="RefSeq" id="WP_006802041.1">
    <property type="nucleotide sequence ID" value="NZ_CABKOI010000021.1"/>
</dbReference>
<dbReference type="InterPro" id="IPR003679">
    <property type="entry name" value="Amioglycoside_AcTrfase"/>
</dbReference>
<dbReference type="GO" id="GO:0046677">
    <property type="term" value="P:response to antibiotic"/>
    <property type="evidence" value="ECO:0007669"/>
    <property type="project" value="UniProtKB-KW"/>
</dbReference>
<gene>
    <name evidence="6" type="ORF">BCM31_00285</name>
</gene>
<dbReference type="EMBL" id="MBPK01000044">
    <property type="protein sequence ID" value="PKT80114.1"/>
    <property type="molecule type" value="Genomic_DNA"/>
</dbReference>
<dbReference type="PANTHER" id="PTHR11104:SF0">
    <property type="entry name" value="SPBETA PROPHAGE-DERIVED AMINOGLYCOSIDE N(3')-ACETYLTRANSFERASE-LIKE PROTEIN YOKD"/>
    <property type="match status" value="1"/>
</dbReference>
<evidence type="ECO:0000256" key="5">
    <source>
        <dbReference type="RuleBase" id="RU365031"/>
    </source>
</evidence>
<sequence length="276" mass="31940">MKSYSTQEIYNAFKSIKSDSTLLVHSSLASLGKHENVSLNVIPTLWIETLSEIAKNGTLLMPAFNYTFPKTRFLDLNTARSEVGILSEAFRQTTKIRSNHPMFSFCGSGKRAKEILMPKSTLENMGEWNPFLENSVYHRLYLENAVMAFVGIDIRVCTYMVYIEAMCGVKYRYFKPFLGEILTTENKRIKGEFYHFCLPLSETLKVNYFRVQQQMLENGILKAFPLGASSIYLFYAQEFFNFIKQSLANSPFILLETPPKRFYTFKNEEEIILEKT</sequence>
<evidence type="ECO:0000256" key="1">
    <source>
        <dbReference type="ARBA" id="ARBA00006383"/>
    </source>
</evidence>
<dbReference type="GO" id="GO:0046353">
    <property type="term" value="F:aminoglycoside 3-N-acetyltransferase activity"/>
    <property type="evidence" value="ECO:0007669"/>
    <property type="project" value="UniProtKB-EC"/>
</dbReference>
<dbReference type="Proteomes" id="UP000233350">
    <property type="component" value="Unassembled WGS sequence"/>
</dbReference>
<dbReference type="OrthoDB" id="5320230at2"/>
<reference evidence="6 7" key="1">
    <citation type="submission" date="2016-07" db="EMBL/GenBank/DDBJ databases">
        <title>Detection of Helicobacter winghamensis from caecal content of red fox (Vulpes vulpes).</title>
        <authorList>
            <person name="Zanoni R.G."/>
            <person name="Florio D."/>
            <person name="Caffara M."/>
            <person name="Renzi M."/>
            <person name="Parisi A."/>
            <person name="Pasquali F."/>
            <person name="Manfreda G."/>
        </authorList>
    </citation>
    <scope>NUCLEOTIDE SEQUENCE [LARGE SCALE GENOMIC DNA]</scope>
    <source>
        <strain evidence="6 7">295_13</strain>
    </source>
</reference>
<dbReference type="GeneID" id="97289342"/>